<dbReference type="GO" id="GO:0003700">
    <property type="term" value="F:DNA-binding transcription factor activity"/>
    <property type="evidence" value="ECO:0007669"/>
    <property type="project" value="InterPro"/>
</dbReference>
<dbReference type="InterPro" id="IPR011991">
    <property type="entry name" value="ArsR-like_HTH"/>
</dbReference>
<evidence type="ECO:0000313" key="6">
    <source>
        <dbReference type="Proteomes" id="UP000665026"/>
    </source>
</evidence>
<evidence type="ECO:0000313" key="5">
    <source>
        <dbReference type="EMBL" id="QTN37528.1"/>
    </source>
</evidence>
<dbReference type="InterPro" id="IPR036388">
    <property type="entry name" value="WH-like_DNA-bd_sf"/>
</dbReference>
<dbReference type="SMART" id="SM00418">
    <property type="entry name" value="HTH_ARSR"/>
    <property type="match status" value="1"/>
</dbReference>
<dbReference type="SUPFAM" id="SSF46785">
    <property type="entry name" value="Winged helix' DNA-binding domain"/>
    <property type="match status" value="1"/>
</dbReference>
<dbReference type="AlphaFoldDB" id="A0A975I8Q2"/>
<keyword evidence="1" id="KW-0805">Transcription regulation</keyword>
<dbReference type="InterPro" id="IPR051011">
    <property type="entry name" value="Metal_resp_trans_reg"/>
</dbReference>
<evidence type="ECO:0000256" key="1">
    <source>
        <dbReference type="ARBA" id="ARBA00023015"/>
    </source>
</evidence>
<dbReference type="PROSITE" id="PS50987">
    <property type="entry name" value="HTH_ARSR_2"/>
    <property type="match status" value="1"/>
</dbReference>
<dbReference type="PANTHER" id="PTHR43132:SF2">
    <property type="entry name" value="ARSENICAL RESISTANCE OPERON REPRESSOR ARSR-RELATED"/>
    <property type="match status" value="1"/>
</dbReference>
<proteinExistence type="predicted"/>
<protein>
    <submittedName>
        <fullName evidence="5">Helix-turn-helix transcriptional regulator</fullName>
    </submittedName>
</protein>
<keyword evidence="3" id="KW-0804">Transcription</keyword>
<dbReference type="EMBL" id="CP060010">
    <property type="protein sequence ID" value="QTN37528.1"/>
    <property type="molecule type" value="Genomic_DNA"/>
</dbReference>
<dbReference type="InterPro" id="IPR001845">
    <property type="entry name" value="HTH_ArsR_DNA-bd_dom"/>
</dbReference>
<evidence type="ECO:0000259" key="4">
    <source>
        <dbReference type="PROSITE" id="PS50987"/>
    </source>
</evidence>
<sequence length="106" mass="11888">MTSFEESAAAAARFLKSFAHEGRLKILCHLSTGEKSVSELEILLDARQAAVSQMLARLREEEMVETRRNGKTVYYSVADQTVAQIIGVLYERFCATDSTREDPSKE</sequence>
<dbReference type="InterPro" id="IPR036390">
    <property type="entry name" value="WH_DNA-bd_sf"/>
</dbReference>
<dbReference type="PRINTS" id="PR00778">
    <property type="entry name" value="HTHARSR"/>
</dbReference>
<dbReference type="Pfam" id="PF01022">
    <property type="entry name" value="HTH_5"/>
    <property type="match status" value="1"/>
</dbReference>
<dbReference type="Gene3D" id="1.10.10.10">
    <property type="entry name" value="Winged helix-like DNA-binding domain superfamily/Winged helix DNA-binding domain"/>
    <property type="match status" value="1"/>
</dbReference>
<dbReference type="GO" id="GO:0003677">
    <property type="term" value="F:DNA binding"/>
    <property type="evidence" value="ECO:0007669"/>
    <property type="project" value="UniProtKB-KW"/>
</dbReference>
<dbReference type="PANTHER" id="PTHR43132">
    <property type="entry name" value="ARSENICAL RESISTANCE OPERON REPRESSOR ARSR-RELATED"/>
    <property type="match status" value="1"/>
</dbReference>
<dbReference type="NCBIfam" id="NF033788">
    <property type="entry name" value="HTH_metalloreg"/>
    <property type="match status" value="1"/>
</dbReference>
<dbReference type="CDD" id="cd00090">
    <property type="entry name" value="HTH_ARSR"/>
    <property type="match status" value="1"/>
</dbReference>
<gene>
    <name evidence="5" type="ORF">HZ995_10840</name>
</gene>
<reference evidence="5" key="1">
    <citation type="submission" date="2020-07" db="EMBL/GenBank/DDBJ databases">
        <title>Genome sequences of bacteria associated with the marine, planktonic diatom Thalassiosira profunda strain ECT2AJA-044.</title>
        <authorList>
            <person name="Gargas C.B."/>
            <person name="Roberts W.R."/>
            <person name="Alverson A.J."/>
        </authorList>
    </citation>
    <scope>NUCLEOTIDE SEQUENCE</scope>
    <source>
        <strain evidence="5">ECT2AJA-044</strain>
    </source>
</reference>
<name>A0A975I8Q2_9RHOB</name>
<evidence type="ECO:0000256" key="3">
    <source>
        <dbReference type="ARBA" id="ARBA00023163"/>
    </source>
</evidence>
<accession>A0A975I8Q2</accession>
<evidence type="ECO:0000256" key="2">
    <source>
        <dbReference type="ARBA" id="ARBA00023125"/>
    </source>
</evidence>
<dbReference type="Proteomes" id="UP000665026">
    <property type="component" value="Chromosome"/>
</dbReference>
<keyword evidence="2" id="KW-0238">DNA-binding</keyword>
<dbReference type="RefSeq" id="WP_209358243.1">
    <property type="nucleotide sequence ID" value="NZ_CP060010.1"/>
</dbReference>
<organism evidence="5 6">
    <name type="scientific">Cognatishimia activa</name>
    <dbReference type="NCBI Taxonomy" id="1715691"/>
    <lineage>
        <taxon>Bacteria</taxon>
        <taxon>Pseudomonadati</taxon>
        <taxon>Pseudomonadota</taxon>
        <taxon>Alphaproteobacteria</taxon>
        <taxon>Rhodobacterales</taxon>
        <taxon>Paracoccaceae</taxon>
        <taxon>Cognatishimia</taxon>
    </lineage>
</organism>
<feature type="domain" description="HTH arsR-type" evidence="4">
    <location>
        <begin position="3"/>
        <end position="97"/>
    </location>
</feature>
<dbReference type="KEGG" id="cact:HZ995_10840"/>